<evidence type="ECO:0000256" key="1">
    <source>
        <dbReference type="ARBA" id="ARBA00023002"/>
    </source>
</evidence>
<evidence type="ECO:0000256" key="2">
    <source>
        <dbReference type="ARBA" id="ARBA00048615"/>
    </source>
</evidence>
<protein>
    <recommendedName>
        <fullName evidence="7">Mannitol dehydrogenase C-terminal domain-containing protein</fullName>
    </recommendedName>
</protein>
<dbReference type="PANTHER" id="PTHR43362:SF1">
    <property type="entry name" value="MANNITOL DEHYDROGENASE 2-RELATED"/>
    <property type="match status" value="1"/>
</dbReference>
<dbReference type="HOGENOM" id="CLU_037833_0_0_9"/>
<dbReference type="Proteomes" id="UP000029585">
    <property type="component" value="Unassembled WGS sequence"/>
</dbReference>
<dbReference type="InterPro" id="IPR008927">
    <property type="entry name" value="6-PGluconate_DH-like_C_sf"/>
</dbReference>
<dbReference type="PATRIC" id="fig|742738.3.peg.568"/>
<dbReference type="GO" id="GO:0008926">
    <property type="term" value="F:mannitol-1-phosphate 5-dehydrogenase activity"/>
    <property type="evidence" value="ECO:0007669"/>
    <property type="project" value="UniProtKB-EC"/>
</dbReference>
<comment type="caution">
    <text evidence="5">The sequence shown here is derived from an EMBL/GenBank/DDBJ whole genome shotgun (WGS) entry which is preliminary data.</text>
</comment>
<feature type="domain" description="Mannitol dehydrogenase N-terminal" evidence="3">
    <location>
        <begin position="41"/>
        <end position="306"/>
    </location>
</feature>
<dbReference type="InterPro" id="IPR050988">
    <property type="entry name" value="Mannitol_DH/Oxidoreductase"/>
</dbReference>
<evidence type="ECO:0000313" key="5">
    <source>
        <dbReference type="EMBL" id="KGF56971.1"/>
    </source>
</evidence>
<dbReference type="Pfam" id="PF08125">
    <property type="entry name" value="Mannitol_dh_C"/>
    <property type="match status" value="1"/>
</dbReference>
<dbReference type="EMBL" id="ADLO01000021">
    <property type="protein sequence ID" value="KGF56971.1"/>
    <property type="molecule type" value="Genomic_DNA"/>
</dbReference>
<dbReference type="Pfam" id="PF01232">
    <property type="entry name" value="Mannitol_dh"/>
    <property type="match status" value="1"/>
</dbReference>
<keyword evidence="1" id="KW-0560">Oxidoreductase</keyword>
<proteinExistence type="predicted"/>
<evidence type="ECO:0008006" key="7">
    <source>
        <dbReference type="Google" id="ProtNLM"/>
    </source>
</evidence>
<dbReference type="AlphaFoldDB" id="A0A096BD83"/>
<organism evidence="5 6">
    <name type="scientific">Flavonifractor plautii 1_3_50AFAA</name>
    <dbReference type="NCBI Taxonomy" id="742738"/>
    <lineage>
        <taxon>Bacteria</taxon>
        <taxon>Bacillati</taxon>
        <taxon>Bacillota</taxon>
        <taxon>Clostridia</taxon>
        <taxon>Eubacteriales</taxon>
        <taxon>Oscillospiraceae</taxon>
        <taxon>Flavonifractor</taxon>
    </lineage>
</organism>
<dbReference type="Gene3D" id="3.40.50.720">
    <property type="entry name" value="NAD(P)-binding Rossmann-like Domain"/>
    <property type="match status" value="1"/>
</dbReference>
<dbReference type="SUPFAM" id="SSF51735">
    <property type="entry name" value="NAD(P)-binding Rossmann-fold domains"/>
    <property type="match status" value="1"/>
</dbReference>
<comment type="catalytic activity">
    <reaction evidence="2">
        <text>D-mannitol 1-phosphate + NAD(+) = beta-D-fructose 6-phosphate + NADH + H(+)</text>
        <dbReference type="Rhea" id="RHEA:19661"/>
        <dbReference type="ChEBI" id="CHEBI:15378"/>
        <dbReference type="ChEBI" id="CHEBI:57540"/>
        <dbReference type="ChEBI" id="CHEBI:57634"/>
        <dbReference type="ChEBI" id="CHEBI:57945"/>
        <dbReference type="ChEBI" id="CHEBI:61381"/>
        <dbReference type="EC" id="1.1.1.17"/>
    </reaction>
</comment>
<evidence type="ECO:0000259" key="4">
    <source>
        <dbReference type="Pfam" id="PF08125"/>
    </source>
</evidence>
<dbReference type="InterPro" id="IPR036291">
    <property type="entry name" value="NAD(P)-bd_dom_sf"/>
</dbReference>
<dbReference type="SUPFAM" id="SSF48179">
    <property type="entry name" value="6-phosphogluconate dehydrogenase C-terminal domain-like"/>
    <property type="match status" value="1"/>
</dbReference>
<dbReference type="InterPro" id="IPR013118">
    <property type="entry name" value="Mannitol_DH_C"/>
</dbReference>
<dbReference type="InterPro" id="IPR013328">
    <property type="entry name" value="6PGD_dom2"/>
</dbReference>
<dbReference type="RefSeq" id="WP_044938749.1">
    <property type="nucleotide sequence ID" value="NZ_KN174161.1"/>
</dbReference>
<evidence type="ECO:0000313" key="6">
    <source>
        <dbReference type="Proteomes" id="UP000029585"/>
    </source>
</evidence>
<sequence length="540" mass="58690">MLHLNMQGLQDRAAWAQAGIRLPRYDVAAVRARTWEAPVWLHFGAGNIFRGFLAAAQQTLLNTGRADTGILAAESFDFQIIDQVYSPYDALSLLVRMRADGSEEREVIASVAGGLKADCAGPDWARLTRVFCSPTLQMASFTITEKGYALTDLEKKPLPVVERDLAAGPEGPRHTMSIAAALLYRRFQAGGAPIAMVSMDNCARNGEKLRAGVLSMARGWAERGLVESAFLDWLEDEGRVSFPWSMIDKITPHPSERVQEELGRLGVADMAIARTNTGTLIAPFVNAEITEYLVLEDAFPNGRPALEGAGVYLTDRTTVEKAEKMKVGTCLNPLHTALAVYGCLLGYTSIAAEMGDADLKALVEHIAAESLPVVEDPGILSPRAFIDEVLHERFPNPAIPDTPQRIAADTSQKLPVRYGGTLRRYARQSEQALAGLEFAPLVFAGWCRYLLGVDDRGNAMPVSPDPMLPQLQAHLKGIEVGRPDSLAGQLRPILSNAALFGVDLYAAGLGERTEEMFRDMLAGPGAVRATLHRNCVCKQP</sequence>
<name>A0A096BD83_FLAPL</name>
<accession>A0A096BD83</accession>
<dbReference type="InterPro" id="IPR013131">
    <property type="entry name" value="Mannitol_DH_N"/>
</dbReference>
<dbReference type="eggNOG" id="COG0246">
    <property type="taxonomic scope" value="Bacteria"/>
</dbReference>
<dbReference type="PANTHER" id="PTHR43362">
    <property type="entry name" value="MANNITOL DEHYDROGENASE DSF1-RELATED"/>
    <property type="match status" value="1"/>
</dbReference>
<keyword evidence="6" id="KW-1185">Reference proteome</keyword>
<reference evidence="5 6" key="1">
    <citation type="submission" date="2011-08" db="EMBL/GenBank/DDBJ databases">
        <title>The Genome Sequence of Clostridium orbiscindens 1_3_50AFAA.</title>
        <authorList>
            <consortium name="The Broad Institute Genome Sequencing Platform"/>
            <person name="Earl A."/>
            <person name="Ward D."/>
            <person name="Feldgarden M."/>
            <person name="Gevers D."/>
            <person name="Daigneault M."/>
            <person name="Strauss J."/>
            <person name="Allen-Vercoe E."/>
            <person name="Young S.K."/>
            <person name="Zeng Q."/>
            <person name="Gargeya S."/>
            <person name="Fitzgerald M."/>
            <person name="Haas B."/>
            <person name="Abouelleil A."/>
            <person name="Alvarado L."/>
            <person name="Arachchi H.M."/>
            <person name="Berlin A."/>
            <person name="Brown A."/>
            <person name="Chapman S.B."/>
            <person name="Chen Z."/>
            <person name="Dunbar C."/>
            <person name="Freedman E."/>
            <person name="Gearin G."/>
            <person name="Gellesch M."/>
            <person name="Goldberg J."/>
            <person name="Griggs A."/>
            <person name="Gujja S."/>
            <person name="Heiman D."/>
            <person name="Howarth C."/>
            <person name="Larson L."/>
            <person name="Lui A."/>
            <person name="MacDonald P.J.P."/>
            <person name="Montmayeur A."/>
            <person name="Murphy C."/>
            <person name="Neiman D."/>
            <person name="Pearson M."/>
            <person name="Priest M."/>
            <person name="Roberts A."/>
            <person name="Saif S."/>
            <person name="Shea T."/>
            <person name="Shenoy N."/>
            <person name="Sisk P."/>
            <person name="Stolte C."/>
            <person name="Sykes S."/>
            <person name="Wortman J."/>
            <person name="Nusbaum C."/>
            <person name="Birren B."/>
        </authorList>
    </citation>
    <scope>NUCLEOTIDE SEQUENCE [LARGE SCALE GENOMIC DNA]</scope>
    <source>
        <strain evidence="5 6">1_3_50AFAA</strain>
    </source>
</reference>
<evidence type="ECO:0000259" key="3">
    <source>
        <dbReference type="Pfam" id="PF01232"/>
    </source>
</evidence>
<feature type="domain" description="Mannitol dehydrogenase C-terminal" evidence="4">
    <location>
        <begin position="319"/>
        <end position="474"/>
    </location>
</feature>
<gene>
    <name evidence="5" type="ORF">HMPREF9460_00546</name>
</gene>
<dbReference type="Gene3D" id="1.10.1040.10">
    <property type="entry name" value="N-(1-d-carboxylethyl)-l-norvaline Dehydrogenase, domain 2"/>
    <property type="match status" value="1"/>
</dbReference>